<comment type="caution">
    <text evidence="2">The sequence shown here is derived from an EMBL/GenBank/DDBJ whole genome shotgun (WGS) entry which is preliminary data.</text>
</comment>
<gene>
    <name evidence="2" type="ORF">ACFQV2_28380</name>
</gene>
<feature type="region of interest" description="Disordered" evidence="1">
    <location>
        <begin position="25"/>
        <end position="103"/>
    </location>
</feature>
<evidence type="ECO:0000313" key="2">
    <source>
        <dbReference type="EMBL" id="MFC7616788.1"/>
    </source>
</evidence>
<feature type="compositionally biased region" description="Low complexity" evidence="1">
    <location>
        <begin position="45"/>
        <end position="57"/>
    </location>
</feature>
<sequence>MLAVVQHQQEAPLAQVLDDGVRGAAAGPVAQAEPVGDQVREEAPSRSSARAANTTPSGKARPVSRATRTASRVLPTPPGPVSVTRRADPRARRTSAASRTRPT</sequence>
<reference evidence="3" key="1">
    <citation type="journal article" date="2019" name="Int. J. Syst. Evol. Microbiol.">
        <title>The Global Catalogue of Microorganisms (GCM) 10K type strain sequencing project: providing services to taxonomists for standard genome sequencing and annotation.</title>
        <authorList>
            <consortium name="The Broad Institute Genomics Platform"/>
            <consortium name="The Broad Institute Genome Sequencing Center for Infectious Disease"/>
            <person name="Wu L."/>
            <person name="Ma J."/>
        </authorList>
    </citation>
    <scope>NUCLEOTIDE SEQUENCE [LARGE SCALE GENOMIC DNA]</scope>
    <source>
        <strain evidence="3">JCM 17695</strain>
    </source>
</reference>
<dbReference type="Proteomes" id="UP001596512">
    <property type="component" value="Unassembled WGS sequence"/>
</dbReference>
<dbReference type="EMBL" id="JBHTEY010000004">
    <property type="protein sequence ID" value="MFC7616788.1"/>
    <property type="molecule type" value="Genomic_DNA"/>
</dbReference>
<accession>A0ABW2TWG2</accession>
<name>A0ABW2TWG2_9PSEU</name>
<proteinExistence type="predicted"/>
<organism evidence="2 3">
    <name type="scientific">Actinokineospora soli</name>
    <dbReference type="NCBI Taxonomy" id="1048753"/>
    <lineage>
        <taxon>Bacteria</taxon>
        <taxon>Bacillati</taxon>
        <taxon>Actinomycetota</taxon>
        <taxon>Actinomycetes</taxon>
        <taxon>Pseudonocardiales</taxon>
        <taxon>Pseudonocardiaceae</taxon>
        <taxon>Actinokineospora</taxon>
    </lineage>
</organism>
<feature type="compositionally biased region" description="Low complexity" evidence="1">
    <location>
        <begin position="94"/>
        <end position="103"/>
    </location>
</feature>
<protein>
    <submittedName>
        <fullName evidence="2">Uncharacterized protein</fullName>
    </submittedName>
</protein>
<keyword evidence="3" id="KW-1185">Reference proteome</keyword>
<evidence type="ECO:0000256" key="1">
    <source>
        <dbReference type="SAM" id="MobiDB-lite"/>
    </source>
</evidence>
<evidence type="ECO:0000313" key="3">
    <source>
        <dbReference type="Proteomes" id="UP001596512"/>
    </source>
</evidence>